<evidence type="ECO:0000313" key="3">
    <source>
        <dbReference type="Proteomes" id="UP000000709"/>
    </source>
</evidence>
<dbReference type="GeneID" id="18874063"/>
<feature type="compositionally biased region" description="Basic and acidic residues" evidence="1">
    <location>
        <begin position="43"/>
        <end position="57"/>
    </location>
</feature>
<name>G3AR64_SPAPN</name>
<dbReference type="Proteomes" id="UP000000709">
    <property type="component" value="Unassembled WGS sequence"/>
</dbReference>
<dbReference type="InParanoid" id="G3AR64"/>
<accession>G3AR64</accession>
<dbReference type="RefSeq" id="XP_007376017.1">
    <property type="nucleotide sequence ID" value="XM_007375955.1"/>
</dbReference>
<dbReference type="EMBL" id="GL996503">
    <property type="protein sequence ID" value="EGW31239.1"/>
    <property type="molecule type" value="Genomic_DNA"/>
</dbReference>
<evidence type="ECO:0000313" key="2">
    <source>
        <dbReference type="EMBL" id="EGW31239.1"/>
    </source>
</evidence>
<dbReference type="KEGG" id="spaa:SPAPADRAFT_61812"/>
<feature type="compositionally biased region" description="Polar residues" evidence="1">
    <location>
        <begin position="17"/>
        <end position="30"/>
    </location>
</feature>
<dbReference type="HOGENOM" id="CLU_2442270_0_0_1"/>
<keyword evidence="3" id="KW-1185">Reference proteome</keyword>
<protein>
    <submittedName>
        <fullName evidence="2">Uncharacterized protein</fullName>
    </submittedName>
</protein>
<evidence type="ECO:0000256" key="1">
    <source>
        <dbReference type="SAM" id="MobiDB-lite"/>
    </source>
</evidence>
<gene>
    <name evidence="2" type="ORF">SPAPADRAFT_61812</name>
</gene>
<reference evidence="2 3" key="1">
    <citation type="journal article" date="2011" name="Proc. Natl. Acad. Sci. U.S.A.">
        <title>Comparative genomics of xylose-fermenting fungi for enhanced biofuel production.</title>
        <authorList>
            <person name="Wohlbach D.J."/>
            <person name="Kuo A."/>
            <person name="Sato T.K."/>
            <person name="Potts K.M."/>
            <person name="Salamov A.A."/>
            <person name="LaButti K.M."/>
            <person name="Sun H."/>
            <person name="Clum A."/>
            <person name="Pangilinan J.L."/>
            <person name="Lindquist E.A."/>
            <person name="Lucas S."/>
            <person name="Lapidus A."/>
            <person name="Jin M."/>
            <person name="Gunawan C."/>
            <person name="Balan V."/>
            <person name="Dale B.E."/>
            <person name="Jeffries T.W."/>
            <person name="Zinkel R."/>
            <person name="Barry K.W."/>
            <person name="Grigoriev I.V."/>
            <person name="Gasch A.P."/>
        </authorList>
    </citation>
    <scope>NUCLEOTIDE SEQUENCE [LARGE SCALE GENOMIC DNA]</scope>
    <source>
        <strain evidence="3">NRRL Y-27907 / 11-Y1</strain>
    </source>
</reference>
<dbReference type="AlphaFoldDB" id="G3AR64"/>
<proteinExistence type="predicted"/>
<sequence>MKNMKTKASDSLAEFYNSGNMFSSDKSQYQMEKEAEEEEELEAEKKLEAEALEESEKAGSVAAPDAESKGTTKGANPDINKDTLPADPVK</sequence>
<organism evidence="3">
    <name type="scientific">Spathaspora passalidarum (strain NRRL Y-27907 / 11-Y1)</name>
    <dbReference type="NCBI Taxonomy" id="619300"/>
    <lineage>
        <taxon>Eukaryota</taxon>
        <taxon>Fungi</taxon>
        <taxon>Dikarya</taxon>
        <taxon>Ascomycota</taxon>
        <taxon>Saccharomycotina</taxon>
        <taxon>Pichiomycetes</taxon>
        <taxon>Debaryomycetaceae</taxon>
        <taxon>Spathaspora</taxon>
    </lineage>
</organism>
<feature type="region of interest" description="Disordered" evidence="1">
    <location>
        <begin position="1"/>
        <end position="90"/>
    </location>
</feature>